<dbReference type="Proteomes" id="UP000183530">
    <property type="component" value="Chromosome"/>
</dbReference>
<dbReference type="SUPFAM" id="SSF48150">
    <property type="entry name" value="DNA-glycosylase"/>
    <property type="match status" value="1"/>
</dbReference>
<organism evidence="3 4">
    <name type="scientific">Neomicrococcus aestuarii</name>
    <dbReference type="NCBI Taxonomy" id="556325"/>
    <lineage>
        <taxon>Bacteria</taxon>
        <taxon>Bacillati</taxon>
        <taxon>Actinomycetota</taxon>
        <taxon>Actinomycetes</taxon>
        <taxon>Micrococcales</taxon>
        <taxon>Micrococcaceae</taxon>
        <taxon>Neomicrococcus</taxon>
    </lineage>
</organism>
<evidence type="ECO:0000313" key="4">
    <source>
        <dbReference type="Proteomes" id="UP000183530"/>
    </source>
</evidence>
<accession>A0A1L2ZSJ1</accession>
<dbReference type="GO" id="GO:0006285">
    <property type="term" value="P:base-excision repair, AP site formation"/>
    <property type="evidence" value="ECO:0007669"/>
    <property type="project" value="TreeGrafter"/>
</dbReference>
<dbReference type="GO" id="GO:0008725">
    <property type="term" value="F:DNA-3-methyladenine glycosylase activity"/>
    <property type="evidence" value="ECO:0007669"/>
    <property type="project" value="TreeGrafter"/>
</dbReference>
<dbReference type="PANTHER" id="PTHR43003:SF6">
    <property type="entry name" value="DNA GLYCOSYLASE"/>
    <property type="match status" value="1"/>
</dbReference>
<dbReference type="InterPro" id="IPR011257">
    <property type="entry name" value="DNA_glycosylase"/>
</dbReference>
<evidence type="ECO:0000313" key="3">
    <source>
        <dbReference type="EMBL" id="APF41942.1"/>
    </source>
</evidence>
<dbReference type="AlphaFoldDB" id="A0A1L2ZSJ1"/>
<dbReference type="GO" id="GO:0043916">
    <property type="term" value="F:DNA-7-methylguanine glycosylase activity"/>
    <property type="evidence" value="ECO:0007669"/>
    <property type="project" value="TreeGrafter"/>
</dbReference>
<dbReference type="STRING" id="556325.BHE16_11165"/>
<dbReference type="InterPro" id="IPR051912">
    <property type="entry name" value="Alkylbase_DNA_Glycosylase/TA"/>
</dbReference>
<proteinExistence type="predicted"/>
<evidence type="ECO:0000256" key="2">
    <source>
        <dbReference type="ARBA" id="ARBA00023204"/>
    </source>
</evidence>
<keyword evidence="1" id="KW-0227">DNA damage</keyword>
<evidence type="ECO:0000256" key="1">
    <source>
        <dbReference type="ARBA" id="ARBA00022763"/>
    </source>
</evidence>
<keyword evidence="4" id="KW-1185">Reference proteome</keyword>
<name>A0A1L2ZSJ1_9MICC</name>
<gene>
    <name evidence="3" type="ORF">BHE16_11165</name>
</gene>
<dbReference type="GO" id="GO:0032993">
    <property type="term" value="C:protein-DNA complex"/>
    <property type="evidence" value="ECO:0007669"/>
    <property type="project" value="TreeGrafter"/>
</dbReference>
<protein>
    <submittedName>
        <fullName evidence="3">3-methyladenine DNA glycosylase</fullName>
    </submittedName>
</protein>
<dbReference type="PANTHER" id="PTHR43003">
    <property type="entry name" value="DNA-3-METHYLADENINE GLYCOSYLASE"/>
    <property type="match status" value="1"/>
</dbReference>
<sequence length="321" mass="35253">MCEWDDSGMSFSAPLITHWDPCGPFDLARTLGVLQRGANDPTVRVSTGEAWLCFQYDGAATAVRVRHLSAGAPVEFAVWSSAAEAVADSLPRLVGAHDDWAAFDDPAFVDTLPRLVTEARGRHPGIRFPATGRVFDALVPAILEQKVTGMEARYAWAYLVNRFGTPAPGPVPRGMKIAPTAAGWRRVPTWEWHKARVDYKRRDAILRCAHLGSGLGRLSDNPDAHEVEEKMRTVPGVGAWTAAEVLQRTHGSPDHISVGDFHLAHFVGQALTGRRTDDAGMLELLEPWTGHRQRVVRMLGLSGAKNPSYGPRLHPMDHRAR</sequence>
<keyword evidence="2" id="KW-0234">DNA repair</keyword>
<dbReference type="GO" id="GO:0005737">
    <property type="term" value="C:cytoplasm"/>
    <property type="evidence" value="ECO:0007669"/>
    <property type="project" value="TreeGrafter"/>
</dbReference>
<dbReference type="OrthoDB" id="5501430at2"/>
<dbReference type="Gene3D" id="1.10.340.30">
    <property type="entry name" value="Hypothetical protein, domain 2"/>
    <property type="match status" value="1"/>
</dbReference>
<dbReference type="KEGG" id="nae:BHE16_11165"/>
<dbReference type="GO" id="GO:0032131">
    <property type="term" value="F:alkylated DNA binding"/>
    <property type="evidence" value="ECO:0007669"/>
    <property type="project" value="TreeGrafter"/>
</dbReference>
<dbReference type="GO" id="GO:0006307">
    <property type="term" value="P:DNA alkylation repair"/>
    <property type="evidence" value="ECO:0007669"/>
    <property type="project" value="TreeGrafter"/>
</dbReference>
<dbReference type="EMBL" id="CP018135">
    <property type="protein sequence ID" value="APF41942.1"/>
    <property type="molecule type" value="Genomic_DNA"/>
</dbReference>
<reference evidence="3 4" key="1">
    <citation type="submission" date="2016-11" db="EMBL/GenBank/DDBJ databases">
        <title>Genome sequencing of Zhihengliuella aestuarii B18 antagonistic to Plasmodiophora brassicae.</title>
        <authorList>
            <person name="Luo Y."/>
        </authorList>
    </citation>
    <scope>NUCLEOTIDE SEQUENCE [LARGE SCALE GENOMIC DNA]</scope>
    <source>
        <strain evidence="3 4">B18</strain>
    </source>
</reference>